<dbReference type="InterPro" id="IPR049445">
    <property type="entry name" value="TetR_SbtR-like_C"/>
</dbReference>
<keyword evidence="7" id="KW-1185">Reference proteome</keyword>
<sequence>MTTTTGAGSARPLRADAARNHRRIVEAAAAAFETDGPDVALEEIARRAGVGVATLYRRFRTRDQLVRAVLEEVFATEIVPTAAAGDGDPWSDLAGSLSRAVEAVAARTTILRLARECGAFDVGSVQRYGRALDRLLDRARDAGVVRPELTVKDLSALLVMVMAVSPAAGSGTHGDDDRDAGAYRRRYLALLLDGLRPGSPPLPPAPH</sequence>
<proteinExistence type="predicted"/>
<dbReference type="InterPro" id="IPR036271">
    <property type="entry name" value="Tet_transcr_reg_TetR-rel_C_sf"/>
</dbReference>
<dbReference type="PANTHER" id="PTHR30055:SF234">
    <property type="entry name" value="HTH-TYPE TRANSCRIPTIONAL REGULATOR BETI"/>
    <property type="match status" value="1"/>
</dbReference>
<dbReference type="Pfam" id="PF21597">
    <property type="entry name" value="TetR_C_43"/>
    <property type="match status" value="1"/>
</dbReference>
<gene>
    <name evidence="6" type="ORF">WIS52_18215</name>
</gene>
<keyword evidence="2 4" id="KW-0238">DNA-binding</keyword>
<dbReference type="InterPro" id="IPR009057">
    <property type="entry name" value="Homeodomain-like_sf"/>
</dbReference>
<organism evidence="6 7">
    <name type="scientific">Pseudonocardia nematodicida</name>
    <dbReference type="NCBI Taxonomy" id="1206997"/>
    <lineage>
        <taxon>Bacteria</taxon>
        <taxon>Bacillati</taxon>
        <taxon>Actinomycetota</taxon>
        <taxon>Actinomycetes</taxon>
        <taxon>Pseudonocardiales</taxon>
        <taxon>Pseudonocardiaceae</taxon>
        <taxon>Pseudonocardia</taxon>
    </lineage>
</organism>
<evidence type="ECO:0000313" key="7">
    <source>
        <dbReference type="Proteomes" id="UP001494902"/>
    </source>
</evidence>
<dbReference type="Proteomes" id="UP001494902">
    <property type="component" value="Unassembled WGS sequence"/>
</dbReference>
<evidence type="ECO:0000256" key="4">
    <source>
        <dbReference type="PROSITE-ProRule" id="PRU00335"/>
    </source>
</evidence>
<keyword evidence="1" id="KW-0805">Transcription regulation</keyword>
<evidence type="ECO:0000256" key="3">
    <source>
        <dbReference type="ARBA" id="ARBA00023163"/>
    </source>
</evidence>
<dbReference type="PRINTS" id="PR00455">
    <property type="entry name" value="HTHTETR"/>
</dbReference>
<dbReference type="RefSeq" id="WP_349299477.1">
    <property type="nucleotide sequence ID" value="NZ_JBEDNQ010000007.1"/>
</dbReference>
<feature type="DNA-binding region" description="H-T-H motif" evidence="4">
    <location>
        <begin position="40"/>
        <end position="59"/>
    </location>
</feature>
<dbReference type="SUPFAM" id="SSF48498">
    <property type="entry name" value="Tetracyclin repressor-like, C-terminal domain"/>
    <property type="match status" value="1"/>
</dbReference>
<dbReference type="EMBL" id="JBEDNQ010000007">
    <property type="protein sequence ID" value="MEQ3552413.1"/>
    <property type="molecule type" value="Genomic_DNA"/>
</dbReference>
<reference evidence="6 7" key="1">
    <citation type="submission" date="2024-03" db="EMBL/GenBank/DDBJ databases">
        <title>Draft genome sequence of Pseudonocardia nematodicida JCM 31783.</title>
        <authorList>
            <person name="Butdee W."/>
            <person name="Duangmal K."/>
        </authorList>
    </citation>
    <scope>NUCLEOTIDE SEQUENCE [LARGE SCALE GENOMIC DNA]</scope>
    <source>
        <strain evidence="6 7">JCM 31783</strain>
    </source>
</reference>
<dbReference type="InterPro" id="IPR001647">
    <property type="entry name" value="HTH_TetR"/>
</dbReference>
<dbReference type="PROSITE" id="PS50977">
    <property type="entry name" value="HTH_TETR_2"/>
    <property type="match status" value="1"/>
</dbReference>
<dbReference type="PANTHER" id="PTHR30055">
    <property type="entry name" value="HTH-TYPE TRANSCRIPTIONAL REGULATOR RUTR"/>
    <property type="match status" value="1"/>
</dbReference>
<protein>
    <submittedName>
        <fullName evidence="6">Helix-turn-helix domain-containing protein</fullName>
    </submittedName>
</protein>
<dbReference type="Gene3D" id="1.10.357.10">
    <property type="entry name" value="Tetracycline Repressor, domain 2"/>
    <property type="match status" value="1"/>
</dbReference>
<feature type="domain" description="HTH tetR-type" evidence="5">
    <location>
        <begin position="18"/>
        <end position="77"/>
    </location>
</feature>
<keyword evidence="3" id="KW-0804">Transcription</keyword>
<accession>A0ABV1KD76</accession>
<dbReference type="InterPro" id="IPR050109">
    <property type="entry name" value="HTH-type_TetR-like_transc_reg"/>
</dbReference>
<evidence type="ECO:0000313" key="6">
    <source>
        <dbReference type="EMBL" id="MEQ3552413.1"/>
    </source>
</evidence>
<name>A0ABV1KD76_9PSEU</name>
<comment type="caution">
    <text evidence="6">The sequence shown here is derived from an EMBL/GenBank/DDBJ whole genome shotgun (WGS) entry which is preliminary data.</text>
</comment>
<evidence type="ECO:0000256" key="2">
    <source>
        <dbReference type="ARBA" id="ARBA00023125"/>
    </source>
</evidence>
<evidence type="ECO:0000256" key="1">
    <source>
        <dbReference type="ARBA" id="ARBA00023015"/>
    </source>
</evidence>
<dbReference type="SUPFAM" id="SSF46689">
    <property type="entry name" value="Homeodomain-like"/>
    <property type="match status" value="1"/>
</dbReference>
<evidence type="ECO:0000259" key="5">
    <source>
        <dbReference type="PROSITE" id="PS50977"/>
    </source>
</evidence>
<dbReference type="Pfam" id="PF00440">
    <property type="entry name" value="TetR_N"/>
    <property type="match status" value="1"/>
</dbReference>